<dbReference type="SMART" id="SM00903">
    <property type="entry name" value="Flavin_Reduct"/>
    <property type="match status" value="1"/>
</dbReference>
<organism evidence="4 5">
    <name type="scientific">Brachybacterium conglomeratum</name>
    <dbReference type="NCBI Taxonomy" id="47846"/>
    <lineage>
        <taxon>Bacteria</taxon>
        <taxon>Bacillati</taxon>
        <taxon>Actinomycetota</taxon>
        <taxon>Actinomycetes</taxon>
        <taxon>Micrococcales</taxon>
        <taxon>Dermabacteraceae</taxon>
        <taxon>Brachybacterium</taxon>
    </lineage>
</organism>
<dbReference type="Proteomes" id="UP001144451">
    <property type="component" value="Unassembled WGS sequence"/>
</dbReference>
<dbReference type="InterPro" id="IPR012349">
    <property type="entry name" value="Split_barrel_FMN-bd"/>
</dbReference>
<name>A0ABQ5RFM9_9MICO</name>
<accession>A0ABQ5RFM9</accession>
<dbReference type="InterPro" id="IPR002563">
    <property type="entry name" value="Flavin_Rdtase-like_dom"/>
</dbReference>
<gene>
    <name evidence="4" type="ORF">BCONGLO52_15540</name>
</gene>
<proteinExistence type="inferred from homology"/>
<dbReference type="PANTHER" id="PTHR30466">
    <property type="entry name" value="FLAVIN REDUCTASE"/>
    <property type="match status" value="1"/>
</dbReference>
<reference evidence="4" key="1">
    <citation type="submission" date="2022-12" db="EMBL/GenBank/DDBJ databases">
        <title>Reference genome sequencing for broad-spectrum identification of bacterial and archaeal isolates by mass spectrometry.</title>
        <authorList>
            <person name="Sekiguchi Y."/>
            <person name="Tourlousse D.M."/>
        </authorList>
    </citation>
    <scope>NUCLEOTIDE SEQUENCE</scope>
    <source>
        <strain evidence="4">5-2</strain>
    </source>
</reference>
<evidence type="ECO:0000259" key="3">
    <source>
        <dbReference type="SMART" id="SM00903"/>
    </source>
</evidence>
<dbReference type="Gene3D" id="2.30.110.10">
    <property type="entry name" value="Electron Transport, Fmn-binding Protein, Chain A"/>
    <property type="match status" value="1"/>
</dbReference>
<dbReference type="SUPFAM" id="SSF50475">
    <property type="entry name" value="FMN-binding split barrel"/>
    <property type="match status" value="1"/>
</dbReference>
<comment type="caution">
    <text evidence="4">The sequence shown here is derived from an EMBL/GenBank/DDBJ whole genome shotgun (WGS) entry which is preliminary data.</text>
</comment>
<protein>
    <submittedName>
        <fullName evidence="4">Oxidoreductase</fullName>
    </submittedName>
</protein>
<comment type="similarity">
    <text evidence="1">Belongs to the non-flavoprotein flavin reductase family.</text>
</comment>
<evidence type="ECO:0000256" key="2">
    <source>
        <dbReference type="ARBA" id="ARBA00023002"/>
    </source>
</evidence>
<dbReference type="EMBL" id="BSDQ01000001">
    <property type="protein sequence ID" value="GLI30713.1"/>
    <property type="molecule type" value="Genomic_DNA"/>
</dbReference>
<sequence>MTVGSQDVGPAVRGRGTRPRVRSMLTDSALREAFSHFPQGVVLVAAEIDGVRHGLVASTFTVGVSLEPPLVSVAVQHSSRTWPLLREHGHLGVTVLGDRQRGVTRQLAGPDRERRFEGLDVEADEHGALVLQGAPAWMTVRVHDEVRAGDHDLALLEVLAIDSSPAAEAMVFHRSRFKGLVEGDIAC</sequence>
<dbReference type="Pfam" id="PF01613">
    <property type="entry name" value="Flavin_Reduct"/>
    <property type="match status" value="1"/>
</dbReference>
<keyword evidence="2" id="KW-0560">Oxidoreductase</keyword>
<dbReference type="PANTHER" id="PTHR30466:SF11">
    <property type="entry name" value="FLAVIN-DEPENDENT MONOOXYGENASE, REDUCTASE SUBUNIT HSAB"/>
    <property type="match status" value="1"/>
</dbReference>
<feature type="domain" description="Flavin reductase like" evidence="3">
    <location>
        <begin position="34"/>
        <end position="179"/>
    </location>
</feature>
<evidence type="ECO:0000313" key="4">
    <source>
        <dbReference type="EMBL" id="GLI30713.1"/>
    </source>
</evidence>
<dbReference type="InterPro" id="IPR050268">
    <property type="entry name" value="NADH-dep_flavin_reductase"/>
</dbReference>
<evidence type="ECO:0000256" key="1">
    <source>
        <dbReference type="ARBA" id="ARBA00008898"/>
    </source>
</evidence>
<keyword evidence="5" id="KW-1185">Reference proteome</keyword>
<evidence type="ECO:0000313" key="5">
    <source>
        <dbReference type="Proteomes" id="UP001144451"/>
    </source>
</evidence>